<keyword evidence="8" id="KW-1185">Reference proteome</keyword>
<keyword evidence="2" id="KW-0813">Transport</keyword>
<feature type="transmembrane region" description="Helical" evidence="6">
    <location>
        <begin position="328"/>
        <end position="345"/>
    </location>
</feature>
<dbReference type="STRING" id="1673428.CPM_0963"/>
<dbReference type="Pfam" id="PF01566">
    <property type="entry name" value="Nramp"/>
    <property type="match status" value="1"/>
</dbReference>
<proteinExistence type="predicted"/>
<keyword evidence="3 6" id="KW-0812">Transmembrane</keyword>
<dbReference type="KEGG" id="cdiv:CPM_0963"/>
<feature type="transmembrane region" description="Helical" evidence="6">
    <location>
        <begin position="109"/>
        <end position="133"/>
    </location>
</feature>
<dbReference type="GeneID" id="30927572"/>
<evidence type="ECO:0000256" key="6">
    <source>
        <dbReference type="SAM" id="Phobius"/>
    </source>
</evidence>
<evidence type="ECO:0000256" key="3">
    <source>
        <dbReference type="ARBA" id="ARBA00022692"/>
    </source>
</evidence>
<dbReference type="AlphaFoldDB" id="A0A1R4A758"/>
<dbReference type="PANTHER" id="PTHR11706:SF33">
    <property type="entry name" value="NATURAL RESISTANCE-ASSOCIATED MACROPHAGE PROTEIN 2"/>
    <property type="match status" value="1"/>
</dbReference>
<accession>A0A1R4A758</accession>
<dbReference type="GO" id="GO:0005886">
    <property type="term" value="C:plasma membrane"/>
    <property type="evidence" value="ECO:0007669"/>
    <property type="project" value="TreeGrafter"/>
</dbReference>
<reference evidence="8" key="1">
    <citation type="submission" date="2016-06" db="EMBL/GenBank/DDBJ databases">
        <authorList>
            <person name="Toshchakov V.S."/>
        </authorList>
    </citation>
    <scope>NUCLEOTIDE SEQUENCE [LARGE SCALE GENOMIC DNA]</scope>
    <source>
        <strain>PM4 (JCM 30641</strain>
        <strain evidence="8">\VKM B-2940)</strain>
    </source>
</reference>
<evidence type="ECO:0000313" key="8">
    <source>
        <dbReference type="Proteomes" id="UP000187822"/>
    </source>
</evidence>
<feature type="transmembrane region" description="Helical" evidence="6">
    <location>
        <begin position="393"/>
        <end position="410"/>
    </location>
</feature>
<gene>
    <name evidence="7" type="ORF">CPM_0963</name>
</gene>
<feature type="transmembrane region" description="Helical" evidence="6">
    <location>
        <begin position="291"/>
        <end position="316"/>
    </location>
</feature>
<organism evidence="7 8">
    <name type="scientific">Cuniculiplasma divulgatum</name>
    <dbReference type="NCBI Taxonomy" id="1673428"/>
    <lineage>
        <taxon>Archaea</taxon>
        <taxon>Methanobacteriati</taxon>
        <taxon>Thermoplasmatota</taxon>
        <taxon>Thermoplasmata</taxon>
        <taxon>Thermoplasmatales</taxon>
        <taxon>Cuniculiplasmataceae</taxon>
        <taxon>Cuniculiplasma</taxon>
    </lineage>
</organism>
<feature type="transmembrane region" description="Helical" evidence="6">
    <location>
        <begin position="179"/>
        <end position="199"/>
    </location>
</feature>
<feature type="transmembrane region" description="Helical" evidence="6">
    <location>
        <begin position="145"/>
        <end position="167"/>
    </location>
</feature>
<feature type="transmembrane region" description="Helical" evidence="6">
    <location>
        <begin position="351"/>
        <end position="372"/>
    </location>
</feature>
<evidence type="ECO:0000313" key="7">
    <source>
        <dbReference type="EMBL" id="SJK84805.1"/>
    </source>
</evidence>
<evidence type="ECO:0000256" key="2">
    <source>
        <dbReference type="ARBA" id="ARBA00022448"/>
    </source>
</evidence>
<feature type="transmembrane region" description="Helical" evidence="6">
    <location>
        <begin position="80"/>
        <end position="103"/>
    </location>
</feature>
<protein>
    <submittedName>
        <fullName evidence="7">NRAMP family transporter</fullName>
    </submittedName>
</protein>
<dbReference type="Proteomes" id="UP000187822">
    <property type="component" value="Chromosome I"/>
</dbReference>
<keyword evidence="4 6" id="KW-1133">Transmembrane helix</keyword>
<dbReference type="GO" id="GO:0034755">
    <property type="term" value="P:iron ion transmembrane transport"/>
    <property type="evidence" value="ECO:0007669"/>
    <property type="project" value="TreeGrafter"/>
</dbReference>
<evidence type="ECO:0000256" key="4">
    <source>
        <dbReference type="ARBA" id="ARBA00022989"/>
    </source>
</evidence>
<keyword evidence="5 6" id="KW-0472">Membrane</keyword>
<dbReference type="EMBL" id="LT719092">
    <property type="protein sequence ID" value="SJK84805.1"/>
    <property type="molecule type" value="Genomic_DNA"/>
</dbReference>
<dbReference type="OrthoDB" id="211791at2157"/>
<dbReference type="GO" id="GO:0015086">
    <property type="term" value="F:cadmium ion transmembrane transporter activity"/>
    <property type="evidence" value="ECO:0007669"/>
    <property type="project" value="TreeGrafter"/>
</dbReference>
<dbReference type="GO" id="GO:0005384">
    <property type="term" value="F:manganese ion transmembrane transporter activity"/>
    <property type="evidence" value="ECO:0007669"/>
    <property type="project" value="TreeGrafter"/>
</dbReference>
<feature type="transmembrane region" description="Helical" evidence="6">
    <location>
        <begin position="244"/>
        <end position="265"/>
    </location>
</feature>
<evidence type="ECO:0000256" key="1">
    <source>
        <dbReference type="ARBA" id="ARBA00004141"/>
    </source>
</evidence>
<name>A0A1R4A758_9ARCH</name>
<dbReference type="InterPro" id="IPR001046">
    <property type="entry name" value="NRAMP_fam"/>
</dbReference>
<comment type="subcellular location">
    <subcellularLocation>
        <location evidence="1">Membrane</location>
        <topology evidence="1">Multi-pass membrane protein</topology>
    </subcellularLocation>
</comment>
<dbReference type="RefSeq" id="WP_197683169.1">
    <property type="nucleotide sequence ID" value="NZ_LT719092.1"/>
</dbReference>
<dbReference type="PANTHER" id="PTHR11706">
    <property type="entry name" value="SOLUTE CARRIER PROTEIN FAMILY 11 MEMBER"/>
    <property type="match status" value="1"/>
</dbReference>
<evidence type="ECO:0000256" key="5">
    <source>
        <dbReference type="ARBA" id="ARBA00023136"/>
    </source>
</evidence>
<sequence>MNHMIRVRNIFRFFGPAWLVMIADMDASSTLGAAETGAIFKYGLIWFTIILVIPLYLVQESSGRIGVATEMGLGEVIRNNYSHSLALIATVPMVLTDVVTYVIEYLGIAIGLSLFNIPILFSLPVFYVIHIAVVIHRKYGLTESILLVISGMLIIAFIAALTVRGIQPYNPLYFVPSPTFLFMLAVNVGAVIMPFMLFFQASATAEKVIHIRKKFQINNSTDINSNIERDKFTKTAMKSMRLETLLGAVVSEMLMVVVEMVMSGIGPNMNFASISQIAGGLTEIAGVYSPYLFGIGLIGAAFLALVVISMGSAWGFMEALGIGREKSSMIYIMESLPAVIIALILPKSYLISSVLYLLVIFVFVLIGPGVLMGMIARNRNIMREYSSSGLREIAYWSSLIFVLIFGIIAII</sequence>
<feature type="transmembrane region" description="Helical" evidence="6">
    <location>
        <begin position="42"/>
        <end position="59"/>
    </location>
</feature>